<dbReference type="OrthoDB" id="6423574at2759"/>
<evidence type="ECO:0000313" key="2">
    <source>
        <dbReference type="Proteomes" id="UP000886998"/>
    </source>
</evidence>
<comment type="caution">
    <text evidence="1">The sequence shown here is derived from an EMBL/GenBank/DDBJ whole genome shotgun (WGS) entry which is preliminary data.</text>
</comment>
<protein>
    <submittedName>
        <fullName evidence="1">Uncharacterized protein</fullName>
    </submittedName>
</protein>
<sequence length="170" mass="19744">MSSQELALYIHAMLVACMDPRDFYGLNLVQELRKRTEVNANYTNPFQILVLCNAGDKMTTRDVDRVMAAYDSQHSGIGQSSPRLLVYKIQPRHGRKHSKRHATETQEAPVREWNCWQFENHSTCRASSADTRFFRQRFQSEIGSPIHSPEREWQNHAVKCLLRPSSPDRQ</sequence>
<proteinExistence type="predicted"/>
<accession>A0A8X6YJX1</accession>
<organism evidence="1 2">
    <name type="scientific">Trichonephila inaurata madagascariensis</name>
    <dbReference type="NCBI Taxonomy" id="2747483"/>
    <lineage>
        <taxon>Eukaryota</taxon>
        <taxon>Metazoa</taxon>
        <taxon>Ecdysozoa</taxon>
        <taxon>Arthropoda</taxon>
        <taxon>Chelicerata</taxon>
        <taxon>Arachnida</taxon>
        <taxon>Araneae</taxon>
        <taxon>Araneomorphae</taxon>
        <taxon>Entelegynae</taxon>
        <taxon>Araneoidea</taxon>
        <taxon>Nephilidae</taxon>
        <taxon>Trichonephila</taxon>
        <taxon>Trichonephila inaurata</taxon>
    </lineage>
</organism>
<evidence type="ECO:0000313" key="1">
    <source>
        <dbReference type="EMBL" id="GFY74320.1"/>
    </source>
</evidence>
<dbReference type="Proteomes" id="UP000886998">
    <property type="component" value="Unassembled WGS sequence"/>
</dbReference>
<reference evidence="1" key="1">
    <citation type="submission" date="2020-08" db="EMBL/GenBank/DDBJ databases">
        <title>Multicomponent nature underlies the extraordinary mechanical properties of spider dragline silk.</title>
        <authorList>
            <person name="Kono N."/>
            <person name="Nakamura H."/>
            <person name="Mori M."/>
            <person name="Yoshida Y."/>
            <person name="Ohtoshi R."/>
            <person name="Malay A.D."/>
            <person name="Moran D.A.P."/>
            <person name="Tomita M."/>
            <person name="Numata K."/>
            <person name="Arakawa K."/>
        </authorList>
    </citation>
    <scope>NUCLEOTIDE SEQUENCE</scope>
</reference>
<keyword evidence="2" id="KW-1185">Reference proteome</keyword>
<dbReference type="Gene3D" id="1.50.10.20">
    <property type="match status" value="1"/>
</dbReference>
<name>A0A8X6YJX1_9ARAC</name>
<dbReference type="AlphaFoldDB" id="A0A8X6YJX1"/>
<gene>
    <name evidence="1" type="ORF">TNIN_128061</name>
</gene>
<dbReference type="EMBL" id="BMAV01020680">
    <property type="protein sequence ID" value="GFY74320.1"/>
    <property type="molecule type" value="Genomic_DNA"/>
</dbReference>